<evidence type="ECO:0000313" key="3">
    <source>
        <dbReference type="EMBL" id="KAF2678776.1"/>
    </source>
</evidence>
<protein>
    <submittedName>
        <fullName evidence="3">Uncharacterized protein</fullName>
    </submittedName>
</protein>
<gene>
    <name evidence="3" type="ORF">K458DRAFT_134856</name>
</gene>
<keyword evidence="2" id="KW-1133">Transmembrane helix</keyword>
<keyword evidence="4" id="KW-1185">Reference proteome</keyword>
<feature type="transmembrane region" description="Helical" evidence="2">
    <location>
        <begin position="50"/>
        <end position="72"/>
    </location>
</feature>
<feature type="compositionally biased region" description="Basic and acidic residues" evidence="1">
    <location>
        <begin position="90"/>
        <end position="99"/>
    </location>
</feature>
<keyword evidence="2" id="KW-0472">Membrane</keyword>
<name>A0A6G1IKL2_9PLEO</name>
<reference evidence="3" key="1">
    <citation type="journal article" date="2020" name="Stud. Mycol.">
        <title>101 Dothideomycetes genomes: a test case for predicting lifestyles and emergence of pathogens.</title>
        <authorList>
            <person name="Haridas S."/>
            <person name="Albert R."/>
            <person name="Binder M."/>
            <person name="Bloem J."/>
            <person name="Labutti K."/>
            <person name="Salamov A."/>
            <person name="Andreopoulos B."/>
            <person name="Baker S."/>
            <person name="Barry K."/>
            <person name="Bills G."/>
            <person name="Bluhm B."/>
            <person name="Cannon C."/>
            <person name="Castanera R."/>
            <person name="Culley D."/>
            <person name="Daum C."/>
            <person name="Ezra D."/>
            <person name="Gonzalez J."/>
            <person name="Henrissat B."/>
            <person name="Kuo A."/>
            <person name="Liang C."/>
            <person name="Lipzen A."/>
            <person name="Lutzoni F."/>
            <person name="Magnuson J."/>
            <person name="Mondo S."/>
            <person name="Nolan M."/>
            <person name="Ohm R."/>
            <person name="Pangilinan J."/>
            <person name="Park H.-J."/>
            <person name="Ramirez L."/>
            <person name="Alfaro M."/>
            <person name="Sun H."/>
            <person name="Tritt A."/>
            <person name="Yoshinaga Y."/>
            <person name="Zwiers L.-H."/>
            <person name="Turgeon B."/>
            <person name="Goodwin S."/>
            <person name="Spatafora J."/>
            <person name="Crous P."/>
            <person name="Grigoriev I."/>
        </authorList>
    </citation>
    <scope>NUCLEOTIDE SEQUENCE</scope>
    <source>
        <strain evidence="3">CBS 122367</strain>
    </source>
</reference>
<dbReference type="Proteomes" id="UP000799291">
    <property type="component" value="Unassembled WGS sequence"/>
</dbReference>
<evidence type="ECO:0000313" key="4">
    <source>
        <dbReference type="Proteomes" id="UP000799291"/>
    </source>
</evidence>
<dbReference type="EMBL" id="MU005609">
    <property type="protein sequence ID" value="KAF2678776.1"/>
    <property type="molecule type" value="Genomic_DNA"/>
</dbReference>
<dbReference type="AlphaFoldDB" id="A0A6G1IKL2"/>
<evidence type="ECO:0000256" key="1">
    <source>
        <dbReference type="SAM" id="MobiDB-lite"/>
    </source>
</evidence>
<sequence length="172" mass="18480">MPVPTTVPASSSDRVSSPTPSVASLLRTLLPRDGFQFKSSSTINISKNTYIYIVFLGIIPIVVVTCVITWALCFYGRDRICCPCCKSRKDKSGKLKKDSNSGGGSDVNENIMMRAIPAQAQPGSASTQTRTRPPPTTKLAKRPLTAVREDSGLSAASLEEDGERSPSLRGFV</sequence>
<accession>A0A6G1IKL2</accession>
<organism evidence="3 4">
    <name type="scientific">Lentithecium fluviatile CBS 122367</name>
    <dbReference type="NCBI Taxonomy" id="1168545"/>
    <lineage>
        <taxon>Eukaryota</taxon>
        <taxon>Fungi</taxon>
        <taxon>Dikarya</taxon>
        <taxon>Ascomycota</taxon>
        <taxon>Pezizomycotina</taxon>
        <taxon>Dothideomycetes</taxon>
        <taxon>Pleosporomycetidae</taxon>
        <taxon>Pleosporales</taxon>
        <taxon>Massarineae</taxon>
        <taxon>Lentitheciaceae</taxon>
        <taxon>Lentithecium</taxon>
    </lineage>
</organism>
<feature type="region of interest" description="Disordered" evidence="1">
    <location>
        <begin position="88"/>
        <end position="172"/>
    </location>
</feature>
<proteinExistence type="predicted"/>
<keyword evidence="2" id="KW-0812">Transmembrane</keyword>
<evidence type="ECO:0000256" key="2">
    <source>
        <dbReference type="SAM" id="Phobius"/>
    </source>
</evidence>